<dbReference type="AlphaFoldDB" id="A0ABD2YQM8"/>
<dbReference type="Gene3D" id="3.80.10.10">
    <property type="entry name" value="Ribonuclease Inhibitor"/>
    <property type="match status" value="1"/>
</dbReference>
<dbReference type="PANTHER" id="PTHR47186:SF41">
    <property type="entry name" value="OS12G0131701 PROTEIN"/>
    <property type="match status" value="1"/>
</dbReference>
<comment type="caution">
    <text evidence="1">The sequence shown here is derived from an EMBL/GenBank/DDBJ whole genome shotgun (WGS) entry which is preliminary data.</text>
</comment>
<dbReference type="Proteomes" id="UP001630127">
    <property type="component" value="Unassembled WGS sequence"/>
</dbReference>
<evidence type="ECO:0000313" key="1">
    <source>
        <dbReference type="EMBL" id="KAL3509258.1"/>
    </source>
</evidence>
<accession>A0ABD2YQM8</accession>
<dbReference type="InterPro" id="IPR032675">
    <property type="entry name" value="LRR_dom_sf"/>
</dbReference>
<gene>
    <name evidence="1" type="ORF">ACH5RR_028659</name>
</gene>
<organism evidence="1 2">
    <name type="scientific">Cinchona calisaya</name>
    <dbReference type="NCBI Taxonomy" id="153742"/>
    <lineage>
        <taxon>Eukaryota</taxon>
        <taxon>Viridiplantae</taxon>
        <taxon>Streptophyta</taxon>
        <taxon>Embryophyta</taxon>
        <taxon>Tracheophyta</taxon>
        <taxon>Spermatophyta</taxon>
        <taxon>Magnoliopsida</taxon>
        <taxon>eudicotyledons</taxon>
        <taxon>Gunneridae</taxon>
        <taxon>Pentapetalae</taxon>
        <taxon>asterids</taxon>
        <taxon>lamiids</taxon>
        <taxon>Gentianales</taxon>
        <taxon>Rubiaceae</taxon>
        <taxon>Cinchonoideae</taxon>
        <taxon>Cinchoneae</taxon>
        <taxon>Cinchona</taxon>
    </lineage>
</organism>
<name>A0ABD2YQM8_9GENT</name>
<sequence length="231" mass="26240">MLALRNLVEIKLEDLDRCEQVSPFGHLPCLQILEMTSLGNLKRIGNEFYGREILDSERSSSCSSEGALITLFPALRKLSLWGMLSLVEWSDVAMISSDSSIKVFPNLRYLDLYFLPKLAILLDMYSLTCLQRLEIERCESLSCLRNLNSLTSLESLSIKDCPNLDATLNFMDKPQSLNTLCLSRCDKLIYSLSSYLRNFTSLVRLEIEADPGIWPKDVQHQPHLRTLTLSG</sequence>
<dbReference type="SUPFAM" id="SSF52058">
    <property type="entry name" value="L domain-like"/>
    <property type="match status" value="1"/>
</dbReference>
<reference evidence="1 2" key="1">
    <citation type="submission" date="2024-11" db="EMBL/GenBank/DDBJ databases">
        <title>A near-complete genome assembly of Cinchona calisaya.</title>
        <authorList>
            <person name="Lian D.C."/>
            <person name="Zhao X.W."/>
            <person name="Wei L."/>
        </authorList>
    </citation>
    <scope>NUCLEOTIDE SEQUENCE [LARGE SCALE GENOMIC DNA]</scope>
    <source>
        <tissue evidence="1">Nenye</tissue>
    </source>
</reference>
<dbReference type="PANTHER" id="PTHR47186">
    <property type="entry name" value="LEUCINE-RICH REPEAT-CONTAINING PROTEIN 57"/>
    <property type="match status" value="1"/>
</dbReference>
<evidence type="ECO:0000313" key="2">
    <source>
        <dbReference type="Proteomes" id="UP001630127"/>
    </source>
</evidence>
<proteinExistence type="predicted"/>
<keyword evidence="2" id="KW-1185">Reference proteome</keyword>
<dbReference type="EMBL" id="JBJUIK010000012">
    <property type="protein sequence ID" value="KAL3509258.1"/>
    <property type="molecule type" value="Genomic_DNA"/>
</dbReference>
<protein>
    <submittedName>
        <fullName evidence="1">Uncharacterized protein</fullName>
    </submittedName>
</protein>